<evidence type="ECO:0000313" key="3">
    <source>
        <dbReference type="EMBL" id="HIR61954.1"/>
    </source>
</evidence>
<dbReference type="Gene3D" id="3.60.10.10">
    <property type="entry name" value="Endonuclease/exonuclease/phosphatase"/>
    <property type="match status" value="1"/>
</dbReference>
<organism evidence="3 4">
    <name type="scientific">Candidatus Coprenecus avistercoris</name>
    <dbReference type="NCBI Taxonomy" id="2840730"/>
    <lineage>
        <taxon>Bacteria</taxon>
        <taxon>Pseudomonadati</taxon>
        <taxon>Bacteroidota</taxon>
        <taxon>Bacteroidia</taxon>
        <taxon>Bacteroidales</taxon>
        <taxon>Rikenellaceae</taxon>
        <taxon>Rikenellaceae incertae sedis</taxon>
        <taxon>Candidatus Coprenecus</taxon>
    </lineage>
</organism>
<dbReference type="AlphaFoldDB" id="A0A9D1E047"/>
<keyword evidence="3" id="KW-0255">Endonuclease</keyword>
<evidence type="ECO:0000313" key="4">
    <source>
        <dbReference type="Proteomes" id="UP000886744"/>
    </source>
</evidence>
<keyword evidence="1" id="KW-1133">Transmembrane helix</keyword>
<evidence type="ECO:0000256" key="1">
    <source>
        <dbReference type="SAM" id="Phobius"/>
    </source>
</evidence>
<dbReference type="Pfam" id="PF03372">
    <property type="entry name" value="Exo_endo_phos"/>
    <property type="match status" value="1"/>
</dbReference>
<accession>A0A9D1E047</accession>
<dbReference type="InterPro" id="IPR036691">
    <property type="entry name" value="Endo/exonu/phosph_ase_sf"/>
</dbReference>
<feature type="transmembrane region" description="Helical" evidence="1">
    <location>
        <begin position="7"/>
        <end position="28"/>
    </location>
</feature>
<proteinExistence type="predicted"/>
<feature type="domain" description="Endonuclease/exonuclease/phosphatase" evidence="2">
    <location>
        <begin position="68"/>
        <end position="346"/>
    </location>
</feature>
<keyword evidence="1" id="KW-0472">Membrane</keyword>
<dbReference type="GO" id="GO:0004519">
    <property type="term" value="F:endonuclease activity"/>
    <property type="evidence" value="ECO:0007669"/>
    <property type="project" value="UniProtKB-KW"/>
</dbReference>
<dbReference type="Proteomes" id="UP000886744">
    <property type="component" value="Unassembled WGS sequence"/>
</dbReference>
<sequence>MRRAMHIALYVLGALVAVFLIFLLTAVITDYRPAEREVLQDRSSISTANLSAAGLNNTLPDSLSILCWNIGYGGLGDDMDFFYDGGTQVRTSRERTQANIDGIIAEIRRHSPDIILLQEVDECSRRTYRINEVEMLREAFPDYHIFLGYNYRSFFVPIPLKAPMGRVASGVVLMSRVAPEEVVRWQYPSRFPWPVSMFNLKRCLLTATFRLADGSSLVIGNTHNTAYDTGGMRTAETRWLGELTARLASEGTHFIIGGDWNQFPPDYTPSAAETDDPHFTTVALDTALLQGTGRIAWDPSARTLRHLNVPYGPESVLTVTDYFYISPDVRTDCVRTIDLSYRYSDHQPVLLRCRL</sequence>
<keyword evidence="3" id="KW-0378">Hydrolase</keyword>
<keyword evidence="3" id="KW-0540">Nuclease</keyword>
<dbReference type="SUPFAM" id="SSF56219">
    <property type="entry name" value="DNase I-like"/>
    <property type="match status" value="1"/>
</dbReference>
<name>A0A9D1E047_9BACT</name>
<comment type="caution">
    <text evidence="3">The sequence shown here is derived from an EMBL/GenBank/DDBJ whole genome shotgun (WGS) entry which is preliminary data.</text>
</comment>
<reference evidence="3" key="1">
    <citation type="submission" date="2020-10" db="EMBL/GenBank/DDBJ databases">
        <authorList>
            <person name="Gilroy R."/>
        </authorList>
    </citation>
    <scope>NUCLEOTIDE SEQUENCE</scope>
    <source>
        <strain evidence="3">ChiHjej13B12-12457</strain>
    </source>
</reference>
<dbReference type="EMBL" id="DVHI01000008">
    <property type="protein sequence ID" value="HIR61954.1"/>
    <property type="molecule type" value="Genomic_DNA"/>
</dbReference>
<dbReference type="InterPro" id="IPR005135">
    <property type="entry name" value="Endo/exonuclease/phosphatase"/>
</dbReference>
<gene>
    <name evidence="3" type="ORF">IAC94_00315</name>
</gene>
<evidence type="ECO:0000259" key="2">
    <source>
        <dbReference type="Pfam" id="PF03372"/>
    </source>
</evidence>
<reference evidence="3" key="2">
    <citation type="journal article" date="2021" name="PeerJ">
        <title>Extensive microbial diversity within the chicken gut microbiome revealed by metagenomics and culture.</title>
        <authorList>
            <person name="Gilroy R."/>
            <person name="Ravi A."/>
            <person name="Getino M."/>
            <person name="Pursley I."/>
            <person name="Horton D.L."/>
            <person name="Alikhan N.F."/>
            <person name="Baker D."/>
            <person name="Gharbi K."/>
            <person name="Hall N."/>
            <person name="Watson M."/>
            <person name="Adriaenssens E.M."/>
            <person name="Foster-Nyarko E."/>
            <person name="Jarju S."/>
            <person name="Secka A."/>
            <person name="Antonio M."/>
            <person name="Oren A."/>
            <person name="Chaudhuri R.R."/>
            <person name="La Ragione R."/>
            <person name="Hildebrand F."/>
            <person name="Pallen M.J."/>
        </authorList>
    </citation>
    <scope>NUCLEOTIDE SEQUENCE</scope>
    <source>
        <strain evidence="3">ChiHjej13B12-12457</strain>
    </source>
</reference>
<protein>
    <submittedName>
        <fullName evidence="3">Endonuclease/exonuclease/phosphatase family protein</fullName>
    </submittedName>
</protein>
<keyword evidence="1" id="KW-0812">Transmembrane</keyword>